<keyword evidence="4 5" id="KW-0472">Membrane</keyword>
<comment type="caution">
    <text evidence="6">The sequence shown here is derived from an EMBL/GenBank/DDBJ whole genome shotgun (WGS) entry which is preliminary data.</text>
</comment>
<protein>
    <recommendedName>
        <fullName evidence="8">DUF300 domain protein</fullName>
    </recommendedName>
</protein>
<dbReference type="SMART" id="SM01417">
    <property type="entry name" value="Solute_trans_a"/>
    <property type="match status" value="1"/>
</dbReference>
<reference evidence="6 7" key="1">
    <citation type="journal article" date="2019" name="Front. Genet.">
        <title>Whole-Genome Sequencing of the Opportunistic Yeast Pathogen Candida inconspicua Uncovers Its Hybrid Origin.</title>
        <authorList>
            <person name="Mixao V."/>
            <person name="Hansen A.P."/>
            <person name="Saus E."/>
            <person name="Boekhout T."/>
            <person name="Lass-Florl C."/>
            <person name="Gabaldon T."/>
        </authorList>
    </citation>
    <scope>NUCLEOTIDE SEQUENCE [LARGE SCALE GENOMIC DNA]</scope>
    <source>
        <strain evidence="6 7">CBS 180</strain>
    </source>
</reference>
<dbReference type="GO" id="GO:0016020">
    <property type="term" value="C:membrane"/>
    <property type="evidence" value="ECO:0007669"/>
    <property type="project" value="UniProtKB-SubCell"/>
</dbReference>
<dbReference type="InterPro" id="IPR005178">
    <property type="entry name" value="Ostalpha/TMEM184C"/>
</dbReference>
<keyword evidence="2 5" id="KW-0812">Transmembrane</keyword>
<name>A0A4T0WVN3_9ASCO</name>
<feature type="transmembrane region" description="Helical" evidence="5">
    <location>
        <begin position="115"/>
        <end position="138"/>
    </location>
</feature>
<accession>A0A4T0WVN3</accession>
<sequence>MESERRLPDWVLRLLEPIREIYEAFVIYTFYKLLVLMLGGERRIISMTVNKPLTSHPFPNSLFLKKINISDPKHFLTIKRCILQYVWMKPLLYVIIFITTLMGVYDVNDISTKSIFVWLGLLYNLSVTISLYSLAMFWKCLYTELAPFNPWRKFLCVKLIIFASYWQGLTVGLLTWLGVFKNPEKVLGAIMVTNKHSNLGTQIQNGLLSAEMIFFAILHWNSFPYTDFVSNKIPDGARMKTSYAMKDWIFIGDLLHDLKVTTMYGDSYNLRNFDSISDSTVYKRSETFDKKIYQGLRVSSCGRKYWLDSDTTVSSKASIATPLVGSETGSSKGRTYLNEIDDLLSTDTDTSPGATLEDDFSKDEKLYRYVKTHTLSLEQMNYPVEYEPNLVEYTARIEELRNAMLLST</sequence>
<dbReference type="EMBL" id="SELW01000658">
    <property type="protein sequence ID" value="TID14459.1"/>
    <property type="molecule type" value="Genomic_DNA"/>
</dbReference>
<dbReference type="Proteomes" id="UP000307173">
    <property type="component" value="Unassembled WGS sequence"/>
</dbReference>
<organism evidence="6 7">
    <name type="scientific">Pichia inconspicua</name>
    <dbReference type="NCBI Taxonomy" id="52247"/>
    <lineage>
        <taxon>Eukaryota</taxon>
        <taxon>Fungi</taxon>
        <taxon>Dikarya</taxon>
        <taxon>Ascomycota</taxon>
        <taxon>Saccharomycotina</taxon>
        <taxon>Pichiomycetes</taxon>
        <taxon>Pichiales</taxon>
        <taxon>Pichiaceae</taxon>
        <taxon>Pichia</taxon>
    </lineage>
</organism>
<dbReference type="Pfam" id="PF03619">
    <property type="entry name" value="Solute_trans_a"/>
    <property type="match status" value="1"/>
</dbReference>
<dbReference type="STRING" id="52247.A0A4T0WVN3"/>
<evidence type="ECO:0000256" key="2">
    <source>
        <dbReference type="ARBA" id="ARBA00022692"/>
    </source>
</evidence>
<evidence type="ECO:0000256" key="4">
    <source>
        <dbReference type="ARBA" id="ARBA00023136"/>
    </source>
</evidence>
<feature type="transmembrane region" description="Helical" evidence="5">
    <location>
        <begin position="159"/>
        <end position="179"/>
    </location>
</feature>
<gene>
    <name evidence="6" type="ORF">CANINC_004747</name>
</gene>
<keyword evidence="3 5" id="KW-1133">Transmembrane helix</keyword>
<proteinExistence type="predicted"/>
<feature type="transmembrane region" description="Helical" evidence="5">
    <location>
        <begin position="82"/>
        <end position="103"/>
    </location>
</feature>
<evidence type="ECO:0000256" key="1">
    <source>
        <dbReference type="ARBA" id="ARBA00004141"/>
    </source>
</evidence>
<keyword evidence="7" id="KW-1185">Reference proteome</keyword>
<dbReference type="AlphaFoldDB" id="A0A4T0WVN3"/>
<evidence type="ECO:0000313" key="7">
    <source>
        <dbReference type="Proteomes" id="UP000307173"/>
    </source>
</evidence>
<dbReference type="PANTHER" id="PTHR23423">
    <property type="entry name" value="ORGANIC SOLUTE TRANSPORTER-RELATED"/>
    <property type="match status" value="1"/>
</dbReference>
<evidence type="ECO:0008006" key="8">
    <source>
        <dbReference type="Google" id="ProtNLM"/>
    </source>
</evidence>
<dbReference type="OrthoDB" id="5348404at2759"/>
<evidence type="ECO:0000313" key="6">
    <source>
        <dbReference type="EMBL" id="TID14459.1"/>
    </source>
</evidence>
<comment type="subcellular location">
    <subcellularLocation>
        <location evidence="1">Membrane</location>
        <topology evidence="1">Multi-pass membrane protein</topology>
    </subcellularLocation>
</comment>
<evidence type="ECO:0000256" key="3">
    <source>
        <dbReference type="ARBA" id="ARBA00022989"/>
    </source>
</evidence>
<evidence type="ECO:0000256" key="5">
    <source>
        <dbReference type="SAM" id="Phobius"/>
    </source>
</evidence>